<dbReference type="InterPro" id="IPR015943">
    <property type="entry name" value="WD40/YVTN_repeat-like_dom_sf"/>
</dbReference>
<geneLocation type="plasmid" evidence="2 3">
    <name>pNMAG02</name>
</geneLocation>
<organism evidence="2 3">
    <name type="scientific">Natrialba magadii (strain ATCC 43099 / DSM 3394 / CCM 3739 / CIP 104546 / IAM 13178 / JCM 8861 / NBRC 102185 / NCIMB 2190 / MS3)</name>
    <name type="common">Natronobacterium magadii</name>
    <dbReference type="NCBI Taxonomy" id="547559"/>
    <lineage>
        <taxon>Archaea</taxon>
        <taxon>Methanobacteriati</taxon>
        <taxon>Methanobacteriota</taxon>
        <taxon>Stenosarchaea group</taxon>
        <taxon>Halobacteria</taxon>
        <taxon>Halobacteriales</taxon>
        <taxon>Natrialbaceae</taxon>
        <taxon>Natrialba</taxon>
    </lineage>
</organism>
<dbReference type="KEGG" id="nmg:Nmag_4195"/>
<dbReference type="Pfam" id="PF13360">
    <property type="entry name" value="PQQ_2"/>
    <property type="match status" value="1"/>
</dbReference>
<dbReference type="PROSITE" id="PS51257">
    <property type="entry name" value="PROKAR_LIPOPROTEIN"/>
    <property type="match status" value="1"/>
</dbReference>
<dbReference type="PANTHER" id="PTHR34512">
    <property type="entry name" value="CELL SURFACE PROTEIN"/>
    <property type="match status" value="1"/>
</dbReference>
<dbReference type="SMART" id="SM00564">
    <property type="entry name" value="PQQ"/>
    <property type="match status" value="6"/>
</dbReference>
<evidence type="ECO:0000313" key="2">
    <source>
        <dbReference type="EMBL" id="ADD07703.1"/>
    </source>
</evidence>
<dbReference type="InterPro" id="IPR002372">
    <property type="entry name" value="PQQ_rpt_dom"/>
</dbReference>
<dbReference type="Gene3D" id="2.40.128.630">
    <property type="match status" value="1"/>
</dbReference>
<dbReference type="eggNOG" id="arCOG02482">
    <property type="taxonomic scope" value="Archaea"/>
</dbReference>
<keyword evidence="3" id="KW-1185">Reference proteome</keyword>
<keyword evidence="2" id="KW-0614">Plasmid</keyword>
<dbReference type="Gene3D" id="2.130.10.10">
    <property type="entry name" value="YVTN repeat-like/Quinoprotein amine dehydrogenase"/>
    <property type="match status" value="1"/>
</dbReference>
<name>D3T294_NATMM</name>
<reference evidence="2 3" key="2">
    <citation type="journal article" date="2012" name="BMC Genomics">
        <title>A comparative genomics perspective on the genetic content of the alkaliphilic haloarchaeon Natrialba magadii ATCC 43099T.</title>
        <authorList>
            <person name="Siddaramappa S."/>
            <person name="Challacombe J.F."/>
            <person name="Decastro R.E."/>
            <person name="Pfeiffer F."/>
            <person name="Sastre D.E."/>
            <person name="Gimenez M.I."/>
            <person name="Paggi R.A."/>
            <person name="Detter J.C."/>
            <person name="Davenport K.W."/>
            <person name="Goodwin L.A."/>
            <person name="Kyrpides N."/>
            <person name="Tapia R."/>
            <person name="Pitluck S."/>
            <person name="Lucas S."/>
            <person name="Woyke T."/>
            <person name="Maupin-Furlow J.A."/>
        </authorList>
    </citation>
    <scope>NUCLEOTIDE SEQUENCE [LARGE SCALE GENOMIC DNA]</scope>
    <source>
        <strain evidence="3">ATCC 43099 / DSM 3394 / CCM 3739 / CIP 104546 / IAM 13178 / JCM 8861 / NBRC 102185 / NCIMB 2190 / MS3</strain>
    </source>
</reference>
<feature type="domain" description="Pyrrolo-quinoline quinone repeat" evidence="1">
    <location>
        <begin position="277"/>
        <end position="401"/>
    </location>
</feature>
<dbReference type="PANTHER" id="PTHR34512:SF30">
    <property type="entry name" value="OUTER MEMBRANE PROTEIN ASSEMBLY FACTOR BAMB"/>
    <property type="match status" value="1"/>
</dbReference>
<dbReference type="AlphaFoldDB" id="D3T294"/>
<proteinExistence type="predicted"/>
<gene>
    <name evidence="2" type="ordered locus">Nmag_4195</name>
</gene>
<dbReference type="InterPro" id="IPR018391">
    <property type="entry name" value="PQQ_b-propeller_rpt"/>
</dbReference>
<dbReference type="PaxDb" id="547559-Nmag_4195"/>
<evidence type="ECO:0000313" key="3">
    <source>
        <dbReference type="Proteomes" id="UP000001879"/>
    </source>
</evidence>
<dbReference type="InterPro" id="IPR011047">
    <property type="entry name" value="Quinoprotein_ADH-like_sf"/>
</dbReference>
<dbReference type="OrthoDB" id="167404at2157"/>
<dbReference type="Proteomes" id="UP000001879">
    <property type="component" value="Plasmid pNMAG02"/>
</dbReference>
<dbReference type="HOGENOM" id="CLU_027480_4_2_2"/>
<dbReference type="SUPFAM" id="SSF50998">
    <property type="entry name" value="Quinoprotein alcohol dehydrogenase-like"/>
    <property type="match status" value="1"/>
</dbReference>
<reference evidence="3" key="1">
    <citation type="submission" date="2010-02" db="EMBL/GenBank/DDBJ databases">
        <title>Complete sequence of plasmid 2 of Natrialba magadii ATCC 43099.</title>
        <authorList>
            <consortium name="US DOE Joint Genome Institute"/>
            <person name="Lucas S."/>
            <person name="Copeland A."/>
            <person name="Lapidus A."/>
            <person name="Cheng J.-F."/>
            <person name="Bruce D."/>
            <person name="Goodwin L."/>
            <person name="Pitluck S."/>
            <person name="Davenport K."/>
            <person name="Saunders E."/>
            <person name="Detter J.C."/>
            <person name="Han C."/>
            <person name="Tapia R."/>
            <person name="Land M."/>
            <person name="Hauser L."/>
            <person name="Kyrpides N."/>
            <person name="Mikhailova N."/>
            <person name="De Castro R.E."/>
            <person name="Maupin-Furlow J.A."/>
            <person name="Woyke T."/>
        </authorList>
    </citation>
    <scope>NUCLEOTIDE SEQUENCE [LARGE SCALE GENOMIC DNA]</scope>
    <source>
        <strain evidence="3">ATCC 43099 / DSM 3394 / CCM 3739 / CIP 104546 / IAM 13178 / JCM 8861 / NBRC 102185 / NCIMB 2190 / MS3</strain>
        <plasmid evidence="3">pNMAG02</plasmid>
    </source>
</reference>
<sequence>MPSRRRVLIGATTLTIGGCVAAVTGRSAKTITANHDWPMAQYDSAGTGYNPNVSGPTSAVELAWVYETPSWFHGASAPIRLGDTLYATGTGVVAVTVTDGTERFVRRGPYTSSLAAVDAEPYRTPTLAVTSTGGIYGVNAGGGVEIPGTNRGIGSERWEGPPQGEYRPTVDHLPTVDPVAHDGTVYAPVVGTNDIAAMNATDGSVRWRVTVEEDDVISASFGRPTIKDGTLFVANWPNQVSAYDLEDGTLHWERERADQMQLCTPATDAGIIVTSRNGVALLDTDDGEPIWERDLNGNATGGTAAVADETVLLSDGNDEFHALDLETGESHWSIDFQDETQPVVADDIVYAVERGKSLRAFEVNTGTERFRYEPEEVPLSPPIVGDGRLYLTNRHRVIALEEST</sequence>
<dbReference type="GeneID" id="8828929"/>
<evidence type="ECO:0000259" key="1">
    <source>
        <dbReference type="Pfam" id="PF13360"/>
    </source>
</evidence>
<dbReference type="RefSeq" id="WP_012996990.1">
    <property type="nucleotide sequence ID" value="NC_013924.1"/>
</dbReference>
<protein>
    <submittedName>
        <fullName evidence="2">PQQ repeat protein</fullName>
    </submittedName>
</protein>
<accession>D3T294</accession>
<dbReference type="EMBL" id="CP001934">
    <property type="protein sequence ID" value="ADD07703.1"/>
    <property type="molecule type" value="Genomic_DNA"/>
</dbReference>